<evidence type="ECO:0000313" key="7">
    <source>
        <dbReference type="EMBL" id="MBB6562534.1"/>
    </source>
</evidence>
<comment type="similarity">
    <text evidence="1 5">Belongs to the FlgD family.</text>
</comment>
<organism evidence="7 8">
    <name type="scientific">Acidovorax soli</name>
    <dbReference type="NCBI Taxonomy" id="592050"/>
    <lineage>
        <taxon>Bacteria</taxon>
        <taxon>Pseudomonadati</taxon>
        <taxon>Pseudomonadota</taxon>
        <taxon>Betaproteobacteria</taxon>
        <taxon>Burkholderiales</taxon>
        <taxon>Comamonadaceae</taxon>
        <taxon>Acidovorax</taxon>
    </lineage>
</organism>
<keyword evidence="7" id="KW-0282">Flagellum</keyword>
<evidence type="ECO:0000313" key="8">
    <source>
        <dbReference type="Proteomes" id="UP000575083"/>
    </source>
</evidence>
<reference evidence="7 8" key="1">
    <citation type="submission" date="2020-08" db="EMBL/GenBank/DDBJ databases">
        <title>Functional genomics of gut bacteria from endangered species of beetles.</title>
        <authorList>
            <person name="Carlos-Shanley C."/>
        </authorList>
    </citation>
    <scope>NUCLEOTIDE SEQUENCE [LARGE SCALE GENOMIC DNA]</scope>
    <source>
        <strain evidence="7 8">S00198</strain>
    </source>
</reference>
<protein>
    <recommendedName>
        <fullName evidence="2 5">Basal-body rod modification protein FlgD</fullName>
    </recommendedName>
</protein>
<dbReference type="InterPro" id="IPR025965">
    <property type="entry name" value="FlgD/Vpr_Ig-like"/>
</dbReference>
<name>A0A7X0PJ50_9BURK</name>
<dbReference type="Proteomes" id="UP000575083">
    <property type="component" value="Unassembled WGS sequence"/>
</dbReference>
<dbReference type="Pfam" id="PF03963">
    <property type="entry name" value="FlgD"/>
    <property type="match status" value="1"/>
</dbReference>
<proteinExistence type="inferred from homology"/>
<feature type="domain" description="FlgD/Vpr Ig-like" evidence="6">
    <location>
        <begin position="107"/>
        <end position="176"/>
    </location>
</feature>
<accession>A0A7X0PJ50</accession>
<evidence type="ECO:0000256" key="3">
    <source>
        <dbReference type="ARBA" id="ARBA00022795"/>
    </source>
</evidence>
<dbReference type="EMBL" id="JACHLK010000013">
    <property type="protein sequence ID" value="MBB6562534.1"/>
    <property type="molecule type" value="Genomic_DNA"/>
</dbReference>
<dbReference type="InterPro" id="IPR005648">
    <property type="entry name" value="FlgD"/>
</dbReference>
<comment type="caution">
    <text evidence="7">The sequence shown here is derived from an EMBL/GenBank/DDBJ whole genome shotgun (WGS) entry which is preliminary data.</text>
</comment>
<keyword evidence="7" id="KW-0966">Cell projection</keyword>
<keyword evidence="7" id="KW-0969">Cilium</keyword>
<evidence type="ECO:0000256" key="5">
    <source>
        <dbReference type="RuleBase" id="RU362076"/>
    </source>
</evidence>
<sequence length="225" mass="22782">METNSTSSATQGSGATGSNAISSALGGGGSVSDLFVKLLVAQIRNQNPLEPTDPSEFVGQLTQLSQMEALQKLTEQGTTAASLMASTQMLTLGSQVGSSVTVQTDTLAVNGQPIALGFHLNSNSAQTTLVLTGSDGARHRVELGTHNTGDVKYTLDPTALGLAPGKYGVQVETSTQEAPAIEVTGELTNVRLTGSGSALLTVAGADQVQPGLITAFNGKPATATP</sequence>
<comment type="function">
    <text evidence="4 5">Required for flagellar hook formation. May act as a scaffolding protein.</text>
</comment>
<dbReference type="RefSeq" id="WP_184862644.1">
    <property type="nucleotide sequence ID" value="NZ_JACHLK010000013.1"/>
</dbReference>
<keyword evidence="8" id="KW-1185">Reference proteome</keyword>
<evidence type="ECO:0000256" key="4">
    <source>
        <dbReference type="ARBA" id="ARBA00024746"/>
    </source>
</evidence>
<dbReference type="Gene3D" id="2.30.30.910">
    <property type="match status" value="1"/>
</dbReference>
<keyword evidence="3 5" id="KW-1005">Bacterial flagellum biogenesis</keyword>
<dbReference type="Gene3D" id="2.60.40.4070">
    <property type="match status" value="1"/>
</dbReference>
<gene>
    <name evidence="7" type="ORF">HNP48_005247</name>
</gene>
<dbReference type="AlphaFoldDB" id="A0A7X0PJ50"/>
<dbReference type="GO" id="GO:0044781">
    <property type="term" value="P:bacterial-type flagellum organization"/>
    <property type="evidence" value="ECO:0007669"/>
    <property type="project" value="UniProtKB-UniRule"/>
</dbReference>
<dbReference type="Pfam" id="PF13860">
    <property type="entry name" value="FlgD_ig"/>
    <property type="match status" value="1"/>
</dbReference>
<evidence type="ECO:0000256" key="1">
    <source>
        <dbReference type="ARBA" id="ARBA00010577"/>
    </source>
</evidence>
<evidence type="ECO:0000256" key="2">
    <source>
        <dbReference type="ARBA" id="ARBA00016013"/>
    </source>
</evidence>
<evidence type="ECO:0000259" key="6">
    <source>
        <dbReference type="Pfam" id="PF13860"/>
    </source>
</evidence>